<evidence type="ECO:0000313" key="3">
    <source>
        <dbReference type="Proteomes" id="UP000234331"/>
    </source>
</evidence>
<feature type="compositionally biased region" description="Low complexity" evidence="1">
    <location>
        <begin position="14"/>
        <end position="45"/>
    </location>
</feature>
<dbReference type="AlphaFoldDB" id="A0A2I2KJ24"/>
<evidence type="ECO:0000256" key="1">
    <source>
        <dbReference type="SAM" id="MobiDB-lite"/>
    </source>
</evidence>
<reference evidence="2 3" key="1">
    <citation type="submission" date="2017-06" db="EMBL/GenBank/DDBJ databases">
        <authorList>
            <person name="Kim H.J."/>
            <person name="Triplett B.A."/>
        </authorList>
    </citation>
    <scope>NUCLEOTIDE SEQUENCE [LARGE SCALE GENOMIC DNA]</scope>
    <source>
        <strain evidence="2">FRACA_ARgP5</strain>
    </source>
</reference>
<accession>A0A2I2KJ24</accession>
<organism evidence="2 3">
    <name type="scientific">Frankia canadensis</name>
    <dbReference type="NCBI Taxonomy" id="1836972"/>
    <lineage>
        <taxon>Bacteria</taxon>
        <taxon>Bacillati</taxon>
        <taxon>Actinomycetota</taxon>
        <taxon>Actinomycetes</taxon>
        <taxon>Frankiales</taxon>
        <taxon>Frankiaceae</taxon>
        <taxon>Frankia</taxon>
    </lineage>
</organism>
<dbReference type="Proteomes" id="UP000234331">
    <property type="component" value="Unassembled WGS sequence"/>
</dbReference>
<gene>
    <name evidence="2" type="ORF">FRACA_1070011</name>
</gene>
<name>A0A2I2KJ24_9ACTN</name>
<feature type="region of interest" description="Disordered" evidence="1">
    <location>
        <begin position="1"/>
        <end position="50"/>
    </location>
</feature>
<dbReference type="Gene3D" id="3.40.50.12780">
    <property type="entry name" value="N-terminal domain of ligase-like"/>
    <property type="match status" value="1"/>
</dbReference>
<protein>
    <submittedName>
        <fullName evidence="2">Coenzyme F390 synthetase</fullName>
    </submittedName>
</protein>
<proteinExistence type="predicted"/>
<dbReference type="EMBL" id="FZMO01000010">
    <property type="protein sequence ID" value="SNQ45669.1"/>
    <property type="molecule type" value="Genomic_DNA"/>
</dbReference>
<dbReference type="SUPFAM" id="SSF56801">
    <property type="entry name" value="Acetyl-CoA synthetase-like"/>
    <property type="match status" value="1"/>
</dbReference>
<dbReference type="InterPro" id="IPR042099">
    <property type="entry name" value="ANL_N_sf"/>
</dbReference>
<evidence type="ECO:0000313" key="2">
    <source>
        <dbReference type="EMBL" id="SNQ45669.1"/>
    </source>
</evidence>
<feature type="compositionally biased region" description="Polar residues" evidence="1">
    <location>
        <begin position="1"/>
        <end position="12"/>
    </location>
</feature>
<keyword evidence="3" id="KW-1185">Reference proteome</keyword>
<sequence length="413" mass="45360">MGTRQADSTRTTDPARTSAGRGRATRSSTRAAPARTGRGAARAPGNEAALAGPLDQVPAESDLIEAAMRWHFDPRTGSPFWLELAPSLGFDPREDIHIVDDLARFPNVVDRLRDIPAAALIPRGYALEHPPDGAAAVFGVFDSGGTTGPPKHMLLMTDWLERMLARNERESAERGYPVAADWLAVAPSGPHMFGTFIRELAHRQGRLAYTIDLDPRWVKKCLAAGRRELADEYADHLVAQARTVLESQDIGVLVTTPPLLERMVRDERLRRIIDERIGMVEWSGAHLDPDTRALLRTEVLPRPRLFGRYGSTMILSGAPERIGLSPDDPCVFDPFSPYVTFRVVDPETGERVPYGSRGRVVMNHVSRSAFLPNNLERDEATRIEPPPGQVGDSVADVSPVAVFGDAEVIEGVY</sequence>